<gene>
    <name evidence="2" type="ORF">Q8W34_08025</name>
</gene>
<feature type="transmembrane region" description="Helical" evidence="1">
    <location>
        <begin position="47"/>
        <end position="68"/>
    </location>
</feature>
<accession>A0ABT9FCR6</accession>
<evidence type="ECO:0000256" key="1">
    <source>
        <dbReference type="SAM" id="Phobius"/>
    </source>
</evidence>
<dbReference type="EMBL" id="JAUYVT010000005">
    <property type="protein sequence ID" value="MDP2564578.1"/>
    <property type="molecule type" value="Genomic_DNA"/>
</dbReference>
<keyword evidence="1" id="KW-0812">Transmembrane</keyword>
<keyword evidence="1" id="KW-1133">Transmembrane helix</keyword>
<dbReference type="RefSeq" id="WP_239104442.1">
    <property type="nucleotide sequence ID" value="NZ_JAUYVT010000005.1"/>
</dbReference>
<organism evidence="2 3">
    <name type="scientific">Pseudoalteromonas marina</name>
    <dbReference type="NCBI Taxonomy" id="267375"/>
    <lineage>
        <taxon>Bacteria</taxon>
        <taxon>Pseudomonadati</taxon>
        <taxon>Pseudomonadota</taxon>
        <taxon>Gammaproteobacteria</taxon>
        <taxon>Alteromonadales</taxon>
        <taxon>Pseudoalteromonadaceae</taxon>
        <taxon>Pseudoalteromonas</taxon>
    </lineage>
</organism>
<feature type="transmembrane region" description="Helical" evidence="1">
    <location>
        <begin position="18"/>
        <end position="40"/>
    </location>
</feature>
<sequence length="106" mass="11836">MFALLEQVSVLYNLPVNIVILLASANVIYGIYALTLAFLVTKPVYSITVLAIANAVWVCICIFIALYYVQTASLIGVVFIILEAVFVCILAYYEFKFRFVLTNAQL</sequence>
<proteinExistence type="predicted"/>
<keyword evidence="1" id="KW-0472">Membrane</keyword>
<reference evidence="2" key="1">
    <citation type="submission" date="2023-07" db="EMBL/GenBank/DDBJ databases">
        <title>Genome content predicts the carbon catabolic preferences of heterotrophic bacteria.</title>
        <authorList>
            <person name="Gralka M."/>
        </authorList>
    </citation>
    <scope>NUCLEOTIDE SEQUENCE</scope>
    <source>
        <strain evidence="2">4G09</strain>
    </source>
</reference>
<evidence type="ECO:0000313" key="3">
    <source>
        <dbReference type="Proteomes" id="UP001177212"/>
    </source>
</evidence>
<protein>
    <submittedName>
        <fullName evidence="2">Uncharacterized protein</fullName>
    </submittedName>
</protein>
<name>A0ABT9FCR6_9GAMM</name>
<keyword evidence="3" id="KW-1185">Reference proteome</keyword>
<evidence type="ECO:0000313" key="2">
    <source>
        <dbReference type="EMBL" id="MDP2564578.1"/>
    </source>
</evidence>
<dbReference type="Proteomes" id="UP001177212">
    <property type="component" value="Unassembled WGS sequence"/>
</dbReference>
<comment type="caution">
    <text evidence="2">The sequence shown here is derived from an EMBL/GenBank/DDBJ whole genome shotgun (WGS) entry which is preliminary data.</text>
</comment>
<feature type="transmembrane region" description="Helical" evidence="1">
    <location>
        <begin position="74"/>
        <end position="93"/>
    </location>
</feature>